<evidence type="ECO:0000256" key="1">
    <source>
        <dbReference type="SAM" id="MobiDB-lite"/>
    </source>
</evidence>
<protein>
    <submittedName>
        <fullName evidence="3">Uncharacterized protein</fullName>
    </submittedName>
</protein>
<feature type="compositionally biased region" description="Basic and acidic residues" evidence="1">
    <location>
        <begin position="105"/>
        <end position="117"/>
    </location>
</feature>
<evidence type="ECO:0000313" key="4">
    <source>
        <dbReference type="Proteomes" id="UP000091820"/>
    </source>
</evidence>
<reference evidence="4" key="1">
    <citation type="submission" date="2014-03" db="EMBL/GenBank/DDBJ databases">
        <authorList>
            <person name="Aksoy S."/>
            <person name="Warren W."/>
            <person name="Wilson R.K."/>
        </authorList>
    </citation>
    <scope>NUCLEOTIDE SEQUENCE [LARGE SCALE GENOMIC DNA]</scope>
    <source>
        <strain evidence="4">IAEA</strain>
    </source>
</reference>
<dbReference type="Proteomes" id="UP000091820">
    <property type="component" value="Unassembled WGS sequence"/>
</dbReference>
<keyword evidence="2" id="KW-1133">Transmembrane helix</keyword>
<name>A0A1A9WFG5_9MUSC</name>
<feature type="region of interest" description="Disordered" evidence="1">
    <location>
        <begin position="79"/>
        <end position="129"/>
    </location>
</feature>
<feature type="transmembrane region" description="Helical" evidence="2">
    <location>
        <begin position="51"/>
        <end position="72"/>
    </location>
</feature>
<accession>A0A1A9WFG5</accession>
<keyword evidence="2" id="KW-0472">Membrane</keyword>
<keyword evidence="4" id="KW-1185">Reference proteome</keyword>
<dbReference type="VEuPathDB" id="VectorBase:GBRI017804"/>
<organism evidence="3 4">
    <name type="scientific">Glossina brevipalpis</name>
    <dbReference type="NCBI Taxonomy" id="37001"/>
    <lineage>
        <taxon>Eukaryota</taxon>
        <taxon>Metazoa</taxon>
        <taxon>Ecdysozoa</taxon>
        <taxon>Arthropoda</taxon>
        <taxon>Hexapoda</taxon>
        <taxon>Insecta</taxon>
        <taxon>Pterygota</taxon>
        <taxon>Neoptera</taxon>
        <taxon>Endopterygota</taxon>
        <taxon>Diptera</taxon>
        <taxon>Brachycera</taxon>
        <taxon>Muscomorpha</taxon>
        <taxon>Hippoboscoidea</taxon>
        <taxon>Glossinidae</taxon>
        <taxon>Glossina</taxon>
    </lineage>
</organism>
<reference evidence="3" key="2">
    <citation type="submission" date="2020-05" db="UniProtKB">
        <authorList>
            <consortium name="EnsemblMetazoa"/>
        </authorList>
    </citation>
    <scope>IDENTIFICATION</scope>
    <source>
        <strain evidence="3">IAEA</strain>
    </source>
</reference>
<proteinExistence type="predicted"/>
<keyword evidence="2" id="KW-0812">Transmembrane</keyword>
<evidence type="ECO:0000313" key="3">
    <source>
        <dbReference type="EnsemblMetazoa" id="GBRI017804-PA"/>
    </source>
</evidence>
<sequence>MCTAAVGNALYENTTTTTTTTITKTKVIRTNLNSVNACHYVALVKADVTALLRYCVTAGYWVLAIQLFILFIPVSEHHARRSHITKPPPYESPRKRLASGRRTCCLKEKKNKEDHRYPRPLSSARLLKT</sequence>
<evidence type="ECO:0000256" key="2">
    <source>
        <dbReference type="SAM" id="Phobius"/>
    </source>
</evidence>
<dbReference type="AlphaFoldDB" id="A0A1A9WFG5"/>
<dbReference type="EnsemblMetazoa" id="GBRI017804-RA">
    <property type="protein sequence ID" value="GBRI017804-PA"/>
    <property type="gene ID" value="GBRI017804"/>
</dbReference>